<dbReference type="EMBL" id="CP014230">
    <property type="protein sequence ID" value="AMD93166.1"/>
    <property type="molecule type" value="Genomic_DNA"/>
</dbReference>
<keyword evidence="3" id="KW-1185">Reference proteome</keyword>
<evidence type="ECO:0000313" key="2">
    <source>
        <dbReference type="EMBL" id="AMD93166.1"/>
    </source>
</evidence>
<reference evidence="3" key="1">
    <citation type="submission" date="2016-02" db="EMBL/GenBank/DDBJ databases">
        <authorList>
            <person name="Holder M.E."/>
            <person name="Ajami N.J."/>
            <person name="Petrosino J.F."/>
        </authorList>
    </citation>
    <scope>NUCLEOTIDE SEQUENCE [LARGE SCALE GENOMIC DNA]</scope>
    <source>
        <strain evidence="3">DSM 12838</strain>
    </source>
</reference>
<dbReference type="RefSeq" id="WP_066606119.1">
    <property type="nucleotide sequence ID" value="NZ_CP014230.1"/>
</dbReference>
<evidence type="ECO:0008006" key="4">
    <source>
        <dbReference type="Google" id="ProtNLM"/>
    </source>
</evidence>
<feature type="transmembrane region" description="Helical" evidence="1">
    <location>
        <begin position="22"/>
        <end position="43"/>
    </location>
</feature>
<dbReference type="PANTHER" id="PTHR40278">
    <property type="entry name" value="DNA UTILIZATION PROTEIN HOFN"/>
    <property type="match status" value="1"/>
</dbReference>
<organism evidence="2 3">
    <name type="scientific">Desulfomicrobium orale DSM 12838</name>
    <dbReference type="NCBI Taxonomy" id="888061"/>
    <lineage>
        <taxon>Bacteria</taxon>
        <taxon>Pseudomonadati</taxon>
        <taxon>Thermodesulfobacteriota</taxon>
        <taxon>Desulfovibrionia</taxon>
        <taxon>Desulfovibrionales</taxon>
        <taxon>Desulfomicrobiaceae</taxon>
        <taxon>Desulfomicrobium</taxon>
    </lineage>
</organism>
<keyword evidence="1" id="KW-1133">Transmembrane helix</keyword>
<dbReference type="KEGG" id="doa:AXF15_08685"/>
<sequence length="195" mass="22055">MTQINLLPQQKRVRATNAHGDISLFIFGLIILGALIFGVDYYFSAQKYDLESLVQKKEQTKKLLEVKVAKVKAIQEELEKIKGRIEVIKMVRLRQGLPVRYIDEVASNVPQDKMWLETFTLNANGNIALTGVALDNQVFARYVEDLRASNYIAIVDTQRTSRQTVDGLDLVSFQCVVIAREYFENLDINGTATNG</sequence>
<keyword evidence="1" id="KW-0472">Membrane</keyword>
<dbReference type="OrthoDB" id="5296173at2"/>
<dbReference type="Proteomes" id="UP000063964">
    <property type="component" value="Chromosome"/>
</dbReference>
<dbReference type="PANTHER" id="PTHR40278:SF1">
    <property type="entry name" value="DNA UTILIZATION PROTEIN HOFN"/>
    <property type="match status" value="1"/>
</dbReference>
<gene>
    <name evidence="2" type="ORF">AXF15_08685</name>
</gene>
<name>A0A109W659_9BACT</name>
<dbReference type="Pfam" id="PF05137">
    <property type="entry name" value="PilN"/>
    <property type="match status" value="1"/>
</dbReference>
<evidence type="ECO:0000256" key="1">
    <source>
        <dbReference type="SAM" id="Phobius"/>
    </source>
</evidence>
<keyword evidence="1" id="KW-0812">Transmembrane</keyword>
<protein>
    <recommendedName>
        <fullName evidence="4">Pilus assembly protein PilN</fullName>
    </recommendedName>
</protein>
<dbReference type="STRING" id="888061.AXF15_08685"/>
<proteinExistence type="predicted"/>
<accession>A0A109W659</accession>
<dbReference type="AlphaFoldDB" id="A0A109W659"/>
<evidence type="ECO:0000313" key="3">
    <source>
        <dbReference type="Proteomes" id="UP000063964"/>
    </source>
</evidence>
<dbReference type="InterPro" id="IPR007813">
    <property type="entry name" value="PilN"/>
</dbReference>
<dbReference type="InterPro" id="IPR052534">
    <property type="entry name" value="Extracell_DNA_Util/SecSys_Comp"/>
</dbReference>